<evidence type="ECO:0000313" key="10">
    <source>
        <dbReference type="EMBL" id="MEE3719171.1"/>
    </source>
</evidence>
<dbReference type="Gene3D" id="1.20.910.10">
    <property type="entry name" value="Heme oxygenase-like"/>
    <property type="match status" value="1"/>
</dbReference>
<evidence type="ECO:0000256" key="2">
    <source>
        <dbReference type="ARBA" id="ARBA00012360"/>
    </source>
</evidence>
<dbReference type="Proteomes" id="UP001333818">
    <property type="component" value="Unassembled WGS sequence"/>
</dbReference>
<dbReference type="InterPro" id="IPR016053">
    <property type="entry name" value="Haem_Oase-like"/>
</dbReference>
<comment type="caution">
    <text evidence="10">The sequence shown here is derived from an EMBL/GenBank/DDBJ whole genome shotgun (WGS) entry which is preliminary data.</text>
</comment>
<keyword evidence="11" id="KW-1185">Reference proteome</keyword>
<feature type="region of interest" description="Disordered" evidence="9">
    <location>
        <begin position="234"/>
        <end position="269"/>
    </location>
</feature>
<dbReference type="GO" id="GO:0020037">
    <property type="term" value="F:heme binding"/>
    <property type="evidence" value="ECO:0007669"/>
    <property type="project" value="TreeGrafter"/>
</dbReference>
<dbReference type="GO" id="GO:0004392">
    <property type="term" value="F:heme oxygenase (decyclizing) activity"/>
    <property type="evidence" value="ECO:0007669"/>
    <property type="project" value="UniProtKB-EC"/>
</dbReference>
<dbReference type="GO" id="GO:0046872">
    <property type="term" value="F:metal ion binding"/>
    <property type="evidence" value="ECO:0007669"/>
    <property type="project" value="UniProtKB-KW"/>
</dbReference>
<organism evidence="10 11">
    <name type="scientific">Tumidithrix elongata BACA0141</name>
    <dbReference type="NCBI Taxonomy" id="2716417"/>
    <lineage>
        <taxon>Bacteria</taxon>
        <taxon>Bacillati</taxon>
        <taxon>Cyanobacteriota</taxon>
        <taxon>Cyanophyceae</taxon>
        <taxon>Pseudanabaenales</taxon>
        <taxon>Pseudanabaenaceae</taxon>
        <taxon>Tumidithrix</taxon>
        <taxon>Tumidithrix elongata</taxon>
    </lineage>
</organism>
<evidence type="ECO:0000256" key="7">
    <source>
        <dbReference type="ARBA" id="ARBA00023004"/>
    </source>
</evidence>
<accession>A0AAW9Q236</accession>
<keyword evidence="7" id="KW-0408">Iron</keyword>
<keyword evidence="3" id="KW-0602">Photosynthesis</keyword>
<name>A0AAW9Q236_9CYAN</name>
<reference evidence="10" key="1">
    <citation type="submission" date="2024-01" db="EMBL/GenBank/DDBJ databases">
        <title>Bank of Algae and Cyanobacteria of the Azores (BACA) strain genomes.</title>
        <authorList>
            <person name="Luz R."/>
            <person name="Cordeiro R."/>
            <person name="Fonseca A."/>
            <person name="Goncalves V."/>
        </authorList>
    </citation>
    <scope>NUCLEOTIDE SEQUENCE</scope>
    <source>
        <strain evidence="10">BACA0141</strain>
    </source>
</reference>
<dbReference type="PANTHER" id="PTHR10720:SF0">
    <property type="entry name" value="HEME OXYGENASE"/>
    <property type="match status" value="1"/>
</dbReference>
<dbReference type="EMBL" id="JAZBJZ010000116">
    <property type="protein sequence ID" value="MEE3719171.1"/>
    <property type="molecule type" value="Genomic_DNA"/>
</dbReference>
<dbReference type="CDD" id="cd19165">
    <property type="entry name" value="HemeO"/>
    <property type="match status" value="1"/>
</dbReference>
<dbReference type="EC" id="1.14.14.18" evidence="2"/>
<dbReference type="PRINTS" id="PR00088">
    <property type="entry name" value="HAEMOXYGNASE"/>
</dbReference>
<evidence type="ECO:0000313" key="11">
    <source>
        <dbReference type="Proteomes" id="UP001333818"/>
    </source>
</evidence>
<evidence type="ECO:0000256" key="6">
    <source>
        <dbReference type="ARBA" id="ARBA00023002"/>
    </source>
</evidence>
<dbReference type="GO" id="GO:0042167">
    <property type="term" value="P:heme catabolic process"/>
    <property type="evidence" value="ECO:0007669"/>
    <property type="project" value="TreeGrafter"/>
</dbReference>
<evidence type="ECO:0000256" key="3">
    <source>
        <dbReference type="ARBA" id="ARBA00022531"/>
    </source>
</evidence>
<evidence type="ECO:0000256" key="1">
    <source>
        <dbReference type="ARBA" id="ARBA00006134"/>
    </source>
</evidence>
<sequence>MSQGLATQLREGTKKSHSAAESTDFIKGFLKGVVDKTSYSKLAANLYFVYAALEAEFTRHQHHPVVGKLYYPELWREQSLEQDLAYYFGANWRDRVQASPACQNYVQRIKEISDKEPELLAAHAYTRYMGDLSGGQILKNIAKKAMGLQGNEGTAFYEFDTIRNHGEFKKRYRASLDTLPVDQATADRIVDEANHAFHQNMDMFRELQGNWFVALLRFLWNSIWSFLTSRLSPTPEEATETPSSSNAVQSVSSTQAVTPTVVATQATSQ</sequence>
<dbReference type="FunFam" id="1.20.910.10:FF:000001">
    <property type="entry name" value="Heme oxygenase 1"/>
    <property type="match status" value="1"/>
</dbReference>
<dbReference type="InterPro" id="IPR002051">
    <property type="entry name" value="Haem_Oase"/>
</dbReference>
<dbReference type="PANTHER" id="PTHR10720">
    <property type="entry name" value="HEME OXYGENASE"/>
    <property type="match status" value="1"/>
</dbReference>
<proteinExistence type="inferred from homology"/>
<dbReference type="InterPro" id="IPR016084">
    <property type="entry name" value="Haem_Oase-like_multi-hlx"/>
</dbReference>
<dbReference type="GO" id="GO:0006979">
    <property type="term" value="P:response to oxidative stress"/>
    <property type="evidence" value="ECO:0007669"/>
    <property type="project" value="TreeGrafter"/>
</dbReference>
<evidence type="ECO:0000256" key="9">
    <source>
        <dbReference type="SAM" id="MobiDB-lite"/>
    </source>
</evidence>
<evidence type="ECO:0000256" key="8">
    <source>
        <dbReference type="ARBA" id="ARBA00048328"/>
    </source>
</evidence>
<comment type="similarity">
    <text evidence="1">Belongs to the heme oxygenase family.</text>
</comment>
<keyword evidence="5" id="KW-0479">Metal-binding</keyword>
<evidence type="ECO:0000256" key="4">
    <source>
        <dbReference type="ARBA" id="ARBA00022617"/>
    </source>
</evidence>
<gene>
    <name evidence="10" type="ORF">V2H45_20710</name>
</gene>
<evidence type="ECO:0000256" key="5">
    <source>
        <dbReference type="ARBA" id="ARBA00022723"/>
    </source>
</evidence>
<dbReference type="GO" id="GO:0006788">
    <property type="term" value="P:heme oxidation"/>
    <property type="evidence" value="ECO:0007669"/>
    <property type="project" value="InterPro"/>
</dbReference>
<dbReference type="AlphaFoldDB" id="A0AAW9Q236"/>
<keyword evidence="4" id="KW-0349">Heme</keyword>
<dbReference type="RefSeq" id="WP_330485607.1">
    <property type="nucleotide sequence ID" value="NZ_JAZBJZ010000116.1"/>
</dbReference>
<feature type="compositionally biased region" description="Low complexity" evidence="9">
    <location>
        <begin position="241"/>
        <end position="269"/>
    </location>
</feature>
<dbReference type="Pfam" id="PF01126">
    <property type="entry name" value="Heme_oxygenase"/>
    <property type="match status" value="1"/>
</dbReference>
<dbReference type="GO" id="GO:0015979">
    <property type="term" value="P:photosynthesis"/>
    <property type="evidence" value="ECO:0007669"/>
    <property type="project" value="UniProtKB-KW"/>
</dbReference>
<dbReference type="SUPFAM" id="SSF48613">
    <property type="entry name" value="Heme oxygenase-like"/>
    <property type="match status" value="1"/>
</dbReference>
<keyword evidence="6" id="KW-0560">Oxidoreductase</keyword>
<comment type="catalytic activity">
    <reaction evidence="8">
        <text>heme b + 3 reduced [NADPH--hemoprotein reductase] + 3 O2 = biliverdin IXalpha + CO + Fe(2+) + 3 oxidized [NADPH--hemoprotein reductase] + 3 H2O + H(+)</text>
        <dbReference type="Rhea" id="RHEA:21764"/>
        <dbReference type="Rhea" id="RHEA-COMP:11964"/>
        <dbReference type="Rhea" id="RHEA-COMP:11965"/>
        <dbReference type="ChEBI" id="CHEBI:15377"/>
        <dbReference type="ChEBI" id="CHEBI:15378"/>
        <dbReference type="ChEBI" id="CHEBI:15379"/>
        <dbReference type="ChEBI" id="CHEBI:17245"/>
        <dbReference type="ChEBI" id="CHEBI:29033"/>
        <dbReference type="ChEBI" id="CHEBI:57618"/>
        <dbReference type="ChEBI" id="CHEBI:57991"/>
        <dbReference type="ChEBI" id="CHEBI:58210"/>
        <dbReference type="ChEBI" id="CHEBI:60344"/>
        <dbReference type="EC" id="1.14.14.18"/>
    </reaction>
</comment>
<protein>
    <recommendedName>
        <fullName evidence="2">heme oxygenase (biliverdin-producing)</fullName>
        <ecNumber evidence="2">1.14.14.18</ecNumber>
    </recommendedName>
</protein>